<reference evidence="11" key="1">
    <citation type="submission" date="2015-05" db="EMBL/GenBank/DDBJ databases">
        <authorList>
            <person name="Wilson R.K."/>
            <person name="Warren W.C."/>
            <person name="Olafson P."/>
        </authorList>
    </citation>
    <scope>NUCLEOTIDE SEQUENCE [LARGE SCALE GENOMIC DNA]</scope>
    <source>
        <strain evidence="11">USDA</strain>
    </source>
</reference>
<evidence type="ECO:0000313" key="10">
    <source>
        <dbReference type="EnsemblMetazoa" id="SCAU013036-PC"/>
    </source>
</evidence>
<dbReference type="PANTHER" id="PTHR24394">
    <property type="entry name" value="ZINC FINGER PROTEIN"/>
    <property type="match status" value="1"/>
</dbReference>
<dbReference type="Gene3D" id="3.40.1800.20">
    <property type="match status" value="1"/>
</dbReference>
<protein>
    <recommendedName>
        <fullName evidence="9">C2H2-type domain-containing protein</fullName>
    </recommendedName>
</protein>
<dbReference type="InterPro" id="IPR013087">
    <property type="entry name" value="Znf_C2H2_type"/>
</dbReference>
<keyword evidence="5" id="KW-0862">Zinc</keyword>
<dbReference type="PROSITE" id="PS00028">
    <property type="entry name" value="ZINC_FINGER_C2H2_1"/>
    <property type="match status" value="4"/>
</dbReference>
<evidence type="ECO:0000256" key="1">
    <source>
        <dbReference type="ARBA" id="ARBA00004123"/>
    </source>
</evidence>
<evidence type="ECO:0000256" key="6">
    <source>
        <dbReference type="ARBA" id="ARBA00023242"/>
    </source>
</evidence>
<dbReference type="STRING" id="35570.A0A1I8Q1K7"/>
<dbReference type="PANTHER" id="PTHR24394:SF29">
    <property type="entry name" value="MYONEURIN"/>
    <property type="match status" value="1"/>
</dbReference>
<dbReference type="InterPro" id="IPR036236">
    <property type="entry name" value="Znf_C2H2_sf"/>
</dbReference>
<dbReference type="Pfam" id="PF13912">
    <property type="entry name" value="zf-C2H2_6"/>
    <property type="match status" value="1"/>
</dbReference>
<proteinExistence type="predicted"/>
<dbReference type="KEGG" id="scac:106085282"/>
<name>A0A1I8Q1K7_STOCA</name>
<dbReference type="VEuPathDB" id="VectorBase:SCAU013036"/>
<evidence type="ECO:0000256" key="3">
    <source>
        <dbReference type="ARBA" id="ARBA00022737"/>
    </source>
</evidence>
<evidence type="ECO:0000256" key="5">
    <source>
        <dbReference type="ARBA" id="ARBA00022833"/>
    </source>
</evidence>
<dbReference type="GO" id="GO:0005634">
    <property type="term" value="C:nucleus"/>
    <property type="evidence" value="ECO:0007669"/>
    <property type="project" value="UniProtKB-SubCell"/>
</dbReference>
<evidence type="ECO:0000313" key="11">
    <source>
        <dbReference type="Proteomes" id="UP000095300"/>
    </source>
</evidence>
<sequence length="441" mass="50332">MSGTNVCRLCRSSCNDSIRLRDANGRCNEVYNIAKKYFKPKYLDVERGCSTPNAVLCMECWRHITGFNSFHQTIQLLLDNLHNDEEQTVEEESTSQEFLNAKVEESSEVITITDDFDENDAATTSTTNPMAGFSAGQLVVTDCAVQFSTDVGDILENTSGSNVIKSTEDIVPQIEEPYDIDDDFEAEGGDVFIVDEFDNWDPEAVDSVSSTDNQLVELTNRPGSPENSSSHSGTKERKTTSEIDATIAKWRPQLECHVCSGKFPTFSDVKKHFGQEHPGKEFYIACCGRKIKYRFRVEEHAAFHINPQAFQCQLCGRCFSAKCSLDGHHHFQHSLKNKNSVDTFLDKCHFCPKTFTYRTGVYQHMRAYHAEELAKRREAAINSRFEKQNHFELPPNKKKPGKMIFDICKICSKTFTYRTGLYTHMKSHHPEEFAKRNKRKR</sequence>
<evidence type="ECO:0000256" key="7">
    <source>
        <dbReference type="PROSITE-ProRule" id="PRU00042"/>
    </source>
</evidence>
<feature type="compositionally biased region" description="Polar residues" evidence="8">
    <location>
        <begin position="217"/>
        <end position="232"/>
    </location>
</feature>
<dbReference type="Proteomes" id="UP000095300">
    <property type="component" value="Unassembled WGS sequence"/>
</dbReference>
<feature type="domain" description="C2H2-type" evidence="9">
    <location>
        <begin position="310"/>
        <end position="338"/>
    </location>
</feature>
<dbReference type="EnsemblMetazoa" id="SCAU013036-RA">
    <property type="protein sequence ID" value="SCAU013036-PA"/>
    <property type="gene ID" value="SCAU013036"/>
</dbReference>
<feature type="domain" description="C2H2-type" evidence="9">
    <location>
        <begin position="406"/>
        <end position="433"/>
    </location>
</feature>
<feature type="domain" description="C2H2-type" evidence="9">
    <location>
        <begin position="346"/>
        <end position="374"/>
    </location>
</feature>
<keyword evidence="6" id="KW-0539">Nucleus</keyword>
<comment type="subcellular location">
    <subcellularLocation>
        <location evidence="1">Nucleus</location>
    </subcellularLocation>
</comment>
<dbReference type="EnsemblMetazoa" id="SCAU013036-RC">
    <property type="protein sequence ID" value="SCAU013036-PC"/>
    <property type="gene ID" value="SCAU013036"/>
</dbReference>
<dbReference type="PROSITE" id="PS50157">
    <property type="entry name" value="ZINC_FINGER_C2H2_2"/>
    <property type="match status" value="3"/>
</dbReference>
<evidence type="ECO:0000256" key="8">
    <source>
        <dbReference type="SAM" id="MobiDB-lite"/>
    </source>
</evidence>
<evidence type="ECO:0000256" key="4">
    <source>
        <dbReference type="ARBA" id="ARBA00022771"/>
    </source>
</evidence>
<reference evidence="10" key="2">
    <citation type="submission" date="2020-05" db="UniProtKB">
        <authorList>
            <consortium name="EnsemblMetazoa"/>
        </authorList>
    </citation>
    <scope>IDENTIFICATION</scope>
    <source>
        <strain evidence="10">USDA</strain>
    </source>
</reference>
<keyword evidence="3" id="KW-0677">Repeat</keyword>
<accession>A0A1I8Q1K7</accession>
<dbReference type="GO" id="GO:0000981">
    <property type="term" value="F:DNA-binding transcription factor activity, RNA polymerase II-specific"/>
    <property type="evidence" value="ECO:0007669"/>
    <property type="project" value="TreeGrafter"/>
</dbReference>
<gene>
    <name evidence="10" type="primary">106085277</name>
</gene>
<dbReference type="AlphaFoldDB" id="A0A1I8Q1K7"/>
<dbReference type="SMART" id="SM00355">
    <property type="entry name" value="ZnF_C2H2"/>
    <property type="match status" value="4"/>
</dbReference>
<dbReference type="Gene3D" id="3.30.160.60">
    <property type="entry name" value="Classic Zinc Finger"/>
    <property type="match status" value="2"/>
</dbReference>
<evidence type="ECO:0000259" key="9">
    <source>
        <dbReference type="PROSITE" id="PS50157"/>
    </source>
</evidence>
<dbReference type="SUPFAM" id="SSF57667">
    <property type="entry name" value="beta-beta-alpha zinc fingers"/>
    <property type="match status" value="1"/>
</dbReference>
<organism evidence="10 11">
    <name type="scientific">Stomoxys calcitrans</name>
    <name type="common">Stable fly</name>
    <name type="synonym">Conops calcitrans</name>
    <dbReference type="NCBI Taxonomy" id="35570"/>
    <lineage>
        <taxon>Eukaryota</taxon>
        <taxon>Metazoa</taxon>
        <taxon>Ecdysozoa</taxon>
        <taxon>Arthropoda</taxon>
        <taxon>Hexapoda</taxon>
        <taxon>Insecta</taxon>
        <taxon>Pterygota</taxon>
        <taxon>Neoptera</taxon>
        <taxon>Endopterygota</taxon>
        <taxon>Diptera</taxon>
        <taxon>Brachycera</taxon>
        <taxon>Muscomorpha</taxon>
        <taxon>Muscoidea</taxon>
        <taxon>Muscidae</taxon>
        <taxon>Stomoxys</taxon>
    </lineage>
</organism>
<keyword evidence="2" id="KW-0479">Metal-binding</keyword>
<feature type="region of interest" description="Disordered" evidence="8">
    <location>
        <begin position="217"/>
        <end position="241"/>
    </location>
</feature>
<keyword evidence="4 7" id="KW-0863">Zinc-finger</keyword>
<evidence type="ECO:0000256" key="2">
    <source>
        <dbReference type="ARBA" id="ARBA00022723"/>
    </source>
</evidence>
<dbReference type="GO" id="GO:0008270">
    <property type="term" value="F:zinc ion binding"/>
    <property type="evidence" value="ECO:0007669"/>
    <property type="project" value="UniProtKB-KW"/>
</dbReference>
<dbReference type="EnsemblMetazoa" id="SCAU013036-RB">
    <property type="protein sequence ID" value="SCAU013036-PB"/>
    <property type="gene ID" value="SCAU013036"/>
</dbReference>
<keyword evidence="11" id="KW-1185">Reference proteome</keyword>